<keyword evidence="2" id="KW-0812">Transmembrane</keyword>
<dbReference type="PANTHER" id="PTHR46580:SF4">
    <property type="entry name" value="ATP_GTP-BINDING PROTEIN"/>
    <property type="match status" value="1"/>
</dbReference>
<keyword evidence="2" id="KW-0472">Membrane</keyword>
<dbReference type="AlphaFoldDB" id="A0A819I707"/>
<dbReference type="EMBL" id="CAJOBB010001875">
    <property type="protein sequence ID" value="CAF3914134.1"/>
    <property type="molecule type" value="Genomic_DNA"/>
</dbReference>
<evidence type="ECO:0000313" key="4">
    <source>
        <dbReference type="Proteomes" id="UP000663868"/>
    </source>
</evidence>
<feature type="transmembrane region" description="Helical" evidence="2">
    <location>
        <begin position="12"/>
        <end position="34"/>
    </location>
</feature>
<feature type="transmembrane region" description="Helical" evidence="2">
    <location>
        <begin position="54"/>
        <end position="72"/>
    </location>
</feature>
<evidence type="ECO:0000256" key="1">
    <source>
        <dbReference type="ARBA" id="ARBA00022729"/>
    </source>
</evidence>
<dbReference type="InterPro" id="IPR013517">
    <property type="entry name" value="FG-GAP"/>
</dbReference>
<comment type="caution">
    <text evidence="3">The sequence shown here is derived from an EMBL/GenBank/DDBJ whole genome shotgun (WGS) entry which is preliminary data.</text>
</comment>
<feature type="transmembrane region" description="Helical" evidence="2">
    <location>
        <begin position="183"/>
        <end position="203"/>
    </location>
</feature>
<feature type="transmembrane region" description="Helical" evidence="2">
    <location>
        <begin position="283"/>
        <end position="306"/>
    </location>
</feature>
<accession>A0A819I707</accession>
<gene>
    <name evidence="3" type="ORF">KXQ929_LOCUS23523</name>
</gene>
<reference evidence="3" key="1">
    <citation type="submission" date="2021-02" db="EMBL/GenBank/DDBJ databases">
        <authorList>
            <person name="Nowell W R."/>
        </authorList>
    </citation>
    <scope>NUCLEOTIDE SEQUENCE</scope>
</reference>
<organism evidence="3 4">
    <name type="scientific">Adineta steineri</name>
    <dbReference type="NCBI Taxonomy" id="433720"/>
    <lineage>
        <taxon>Eukaryota</taxon>
        <taxon>Metazoa</taxon>
        <taxon>Spiralia</taxon>
        <taxon>Gnathifera</taxon>
        <taxon>Rotifera</taxon>
        <taxon>Eurotatoria</taxon>
        <taxon>Bdelloidea</taxon>
        <taxon>Adinetida</taxon>
        <taxon>Adinetidae</taxon>
        <taxon>Adineta</taxon>
    </lineage>
</organism>
<dbReference type="InterPro" id="IPR028994">
    <property type="entry name" value="Integrin_alpha_N"/>
</dbReference>
<proteinExistence type="predicted"/>
<name>A0A819I707_9BILA</name>
<evidence type="ECO:0000313" key="3">
    <source>
        <dbReference type="EMBL" id="CAF3914134.1"/>
    </source>
</evidence>
<keyword evidence="2" id="KW-1133">Transmembrane helix</keyword>
<protein>
    <submittedName>
        <fullName evidence="3">Uncharacterized protein</fullName>
    </submittedName>
</protein>
<feature type="transmembrane region" description="Helical" evidence="2">
    <location>
        <begin position="209"/>
        <end position="229"/>
    </location>
</feature>
<dbReference type="Pfam" id="PF13517">
    <property type="entry name" value="FG-GAP_3"/>
    <property type="match status" value="3"/>
</dbReference>
<sequence length="692" mass="78925">MDTLKYLPSITFMIYIGIMLFIFFIIQLISPTAIELPLFYYWHYEGIFNGFLSSWPIYLWSFTITLLSLIFVSQDTLKNKNILYATFASDESSLFRCFIVSLLIGITEEINYRWLFFYSNIVSTKITNFCSFGLCRFFYLNIEAPFINIIFFNNLKWLLYDQVHWSIGSAALIVNGKFRDGHLYLGLFGWYNSWCIGFFFFWIMMNYGLPAAMCSHAFYDFIIFFMYYIHGIICRQRKSHYITKTSTSYPNLKETFQSANENNDEESTDSQARSCSFIGIKRLILIIAVIIIILIVIAIILTFTVIKKNKTTSSTIIITATTTTSFIDIVTTAVTTTIKSTTTTTESCSNVFILKNYGYSPFIRLMSMAIGDINGDNNEDIIILDSKGTHLKIFLNFANGQLTEEKKFSIGYTTVKISTGDMNNDKKVDVITTDFLTRAITILYNTGNETFDDRTIIPLDEEANILDVADINGDNQLDIIVAYSGKNFITILFNMGNGTFLNETTYETDYVIHTFEINDINNDNISDIIIGHLDGNISIHLNKGNGTFIQQMVYLTYRTVYSLLLSDMNNDNKVDIIFSTDSGNFEVLFNTGTETFYHRVISTNLYGANVRAISDINNDKIPDVIMTNYSPGEIGVYFNIGNGTFTNETIFPKRFLPMEIKPLDINGDGKMEIITIGENGRDGVIAMLLFYC</sequence>
<evidence type="ECO:0000256" key="2">
    <source>
        <dbReference type="SAM" id="Phobius"/>
    </source>
</evidence>
<keyword evidence="1" id="KW-0732">Signal</keyword>
<dbReference type="PANTHER" id="PTHR46580">
    <property type="entry name" value="SENSOR KINASE-RELATED"/>
    <property type="match status" value="1"/>
</dbReference>
<dbReference type="Gene3D" id="2.130.10.130">
    <property type="entry name" value="Integrin alpha, N-terminal"/>
    <property type="match status" value="2"/>
</dbReference>
<dbReference type="Proteomes" id="UP000663868">
    <property type="component" value="Unassembled WGS sequence"/>
</dbReference>
<dbReference type="SUPFAM" id="SSF69318">
    <property type="entry name" value="Integrin alpha N-terminal domain"/>
    <property type="match status" value="1"/>
</dbReference>